<dbReference type="InterPro" id="IPR012338">
    <property type="entry name" value="Beta-lactam/transpept-like"/>
</dbReference>
<organism evidence="3 4">
    <name type="scientific">Bacillus infantis</name>
    <dbReference type="NCBI Taxonomy" id="324767"/>
    <lineage>
        <taxon>Bacteria</taxon>
        <taxon>Bacillati</taxon>
        <taxon>Bacillota</taxon>
        <taxon>Bacilli</taxon>
        <taxon>Bacillales</taxon>
        <taxon>Bacillaceae</taxon>
        <taxon>Bacillus</taxon>
    </lineage>
</organism>
<comment type="caution">
    <text evidence="3">The sequence shown here is derived from an EMBL/GenBank/DDBJ whole genome shotgun (WGS) entry which is preliminary data.</text>
</comment>
<protein>
    <submittedName>
        <fullName evidence="3">Beta-lactamase family protein</fullName>
    </submittedName>
</protein>
<dbReference type="AlphaFoldDB" id="A0A5D4SKD2"/>
<dbReference type="SUPFAM" id="SSF56601">
    <property type="entry name" value="beta-lactamase/transpeptidase-like"/>
    <property type="match status" value="1"/>
</dbReference>
<gene>
    <name evidence="3" type="ORF">FZD47_10530</name>
</gene>
<dbReference type="GO" id="GO:0016787">
    <property type="term" value="F:hydrolase activity"/>
    <property type="evidence" value="ECO:0007669"/>
    <property type="project" value="UniProtKB-KW"/>
</dbReference>
<proteinExistence type="predicted"/>
<dbReference type="Pfam" id="PF00144">
    <property type="entry name" value="Beta-lactamase"/>
    <property type="match status" value="1"/>
</dbReference>
<evidence type="ECO:0000256" key="1">
    <source>
        <dbReference type="ARBA" id="ARBA00022801"/>
    </source>
</evidence>
<dbReference type="PANTHER" id="PTHR43283:SF11">
    <property type="entry name" value="BETA-LACTAMASE-RELATED DOMAIN-CONTAINING PROTEIN"/>
    <property type="match status" value="1"/>
</dbReference>
<evidence type="ECO:0000259" key="2">
    <source>
        <dbReference type="Pfam" id="PF00144"/>
    </source>
</evidence>
<evidence type="ECO:0000313" key="4">
    <source>
        <dbReference type="Proteomes" id="UP000323732"/>
    </source>
</evidence>
<dbReference type="InterPro" id="IPR050789">
    <property type="entry name" value="Diverse_Enzym_Activities"/>
</dbReference>
<sequence>MKMRCSYWQKRMDLSGVPWSRYIMVSLKEENPMNSLEKSVSQIFQKYMDKDYMAGGVCLVKQNDKEILFKAYGKRNSWTGDEVTIDTVFDLASVTKIITSTLILKLAGQGRLSLDTNLEQCLPAAASNNILAPLTIKQLLTHSSGLTAWHPFYTELPNHNLYEILNSIELKHQEEDQVVYSDLNYILLGEVLKEIHDSSLQKIVEKELASPLKLSRLTYGPVQTDDVAATEFGNRIEMGMCRSRKREFAGWRDTGKPIIGEVNDGNTYYFLNGESGHAGLFGTAADLSGIADLYLKRGYAADTEFIQSDLIKKSLENIVENRGLGWHSSDPFPEGVGHTGFTGTALWMVPEKNLQAVLLTNRLHVDEPKNINPFRREIFEEIRQYFL</sequence>
<keyword evidence="1" id="KW-0378">Hydrolase</keyword>
<feature type="domain" description="Beta-lactamase-related" evidence="2">
    <location>
        <begin position="41"/>
        <end position="368"/>
    </location>
</feature>
<dbReference type="Gene3D" id="3.40.710.10">
    <property type="entry name" value="DD-peptidase/beta-lactamase superfamily"/>
    <property type="match status" value="1"/>
</dbReference>
<evidence type="ECO:0000313" key="3">
    <source>
        <dbReference type="EMBL" id="TYS63935.1"/>
    </source>
</evidence>
<dbReference type="Proteomes" id="UP000323732">
    <property type="component" value="Unassembled WGS sequence"/>
</dbReference>
<dbReference type="EMBL" id="VTES01000003">
    <property type="protein sequence ID" value="TYS63935.1"/>
    <property type="molecule type" value="Genomic_DNA"/>
</dbReference>
<reference evidence="3 4" key="1">
    <citation type="submission" date="2019-08" db="EMBL/GenBank/DDBJ databases">
        <title>Bacillus genomes from the desert of Cuatro Cienegas, Coahuila.</title>
        <authorList>
            <person name="Olmedo-Alvarez G."/>
        </authorList>
    </citation>
    <scope>NUCLEOTIDE SEQUENCE [LARGE SCALE GENOMIC DNA]</scope>
    <source>
        <strain evidence="3 4">CH37_1T</strain>
    </source>
</reference>
<accession>A0A5D4SKD2</accession>
<name>A0A5D4SKD2_9BACI</name>
<dbReference type="PANTHER" id="PTHR43283">
    <property type="entry name" value="BETA-LACTAMASE-RELATED"/>
    <property type="match status" value="1"/>
</dbReference>
<dbReference type="InterPro" id="IPR001466">
    <property type="entry name" value="Beta-lactam-related"/>
</dbReference>